<protein>
    <submittedName>
        <fullName evidence="1">Uncharacterized protein</fullName>
    </submittedName>
</protein>
<keyword evidence="2" id="KW-1185">Reference proteome</keyword>
<name>A0AAW3ZGL3_9GAMM</name>
<comment type="caution">
    <text evidence="1">The sequence shown here is derived from an EMBL/GenBank/DDBJ whole genome shotgun (WGS) entry which is preliminary data.</text>
</comment>
<organism evidence="1 2">
    <name type="scientific">Pseudomarimonas arenosa</name>
    <dbReference type="NCBI Taxonomy" id="2774145"/>
    <lineage>
        <taxon>Bacteria</taxon>
        <taxon>Pseudomonadati</taxon>
        <taxon>Pseudomonadota</taxon>
        <taxon>Gammaproteobacteria</taxon>
        <taxon>Lysobacterales</taxon>
        <taxon>Lysobacteraceae</taxon>
        <taxon>Pseudomarimonas</taxon>
    </lineage>
</organism>
<dbReference type="EMBL" id="JACYTR010000007">
    <property type="protein sequence ID" value="MBD8525258.1"/>
    <property type="molecule type" value="Genomic_DNA"/>
</dbReference>
<evidence type="ECO:0000313" key="2">
    <source>
        <dbReference type="Proteomes" id="UP000613768"/>
    </source>
</evidence>
<dbReference type="Proteomes" id="UP000613768">
    <property type="component" value="Unassembled WGS sequence"/>
</dbReference>
<reference evidence="1 2" key="1">
    <citation type="submission" date="2020-09" db="EMBL/GenBank/DDBJ databases">
        <title>Pseudoxanthomonas sp. CAU 1598 isolated from sand of Yaerae Beach.</title>
        <authorList>
            <person name="Kim W."/>
        </authorList>
    </citation>
    <scope>NUCLEOTIDE SEQUENCE [LARGE SCALE GENOMIC DNA]</scope>
    <source>
        <strain evidence="1 2">CAU 1598</strain>
    </source>
</reference>
<evidence type="ECO:0000313" key="1">
    <source>
        <dbReference type="EMBL" id="MBD8525258.1"/>
    </source>
</evidence>
<sequence length="230" mass="25223">MINFHLDVNGKSARVALHGLPAERPRTQIKQSTSTGPIQSRRLVTGVRAQAADLGFEALRDGDPELDFSLAGTAIEADDVSTAFYDPAAAEPKPIGDFKDIDIVFDAAGEEKARRPHLVRRPNLDELHPVKVVKRMPLNQALMSFSVRQVYQVAHVDGLSFEFLRDLAGELHRTQEVALLGAGAKANQPLVVREHGSAYRGFLSGEVNDQGHYQLLLLLSDQELKLPSAE</sequence>
<gene>
    <name evidence="1" type="ORF">IFO71_05825</name>
</gene>
<dbReference type="RefSeq" id="WP_192028596.1">
    <property type="nucleotide sequence ID" value="NZ_JACYTR010000007.1"/>
</dbReference>
<accession>A0AAW3ZGL3</accession>
<proteinExistence type="predicted"/>
<dbReference type="AlphaFoldDB" id="A0AAW3ZGL3"/>